<dbReference type="Proteomes" id="UP000006727">
    <property type="component" value="Chromosome 21"/>
</dbReference>
<evidence type="ECO:0000256" key="1">
    <source>
        <dbReference type="ARBA" id="ARBA00023054"/>
    </source>
</evidence>
<dbReference type="GO" id="GO:0005737">
    <property type="term" value="C:cytoplasm"/>
    <property type="evidence" value="ECO:0000318"/>
    <property type="project" value="GO_Central"/>
</dbReference>
<evidence type="ECO:0000313" key="5">
    <source>
        <dbReference type="EnsemblPlants" id="Pp3c21_19250V3.1"/>
    </source>
</evidence>
<dbReference type="EnsemblPlants" id="Pp3c21_19250V3.1">
    <property type="protein sequence ID" value="Pp3c21_19250V3.1"/>
    <property type="gene ID" value="Pp3c21_19250"/>
</dbReference>
<dbReference type="OrthoDB" id="515971at2759"/>
<organism evidence="4">
    <name type="scientific">Physcomitrium patens</name>
    <name type="common">Spreading-leaved earth moss</name>
    <name type="synonym">Physcomitrella patens</name>
    <dbReference type="NCBI Taxonomy" id="3218"/>
    <lineage>
        <taxon>Eukaryota</taxon>
        <taxon>Viridiplantae</taxon>
        <taxon>Streptophyta</taxon>
        <taxon>Embryophyta</taxon>
        <taxon>Bryophyta</taxon>
        <taxon>Bryophytina</taxon>
        <taxon>Bryopsida</taxon>
        <taxon>Funariidae</taxon>
        <taxon>Funariales</taxon>
        <taxon>Funariaceae</taxon>
        <taxon>Physcomitrium</taxon>
    </lineage>
</organism>
<dbReference type="InterPro" id="IPR032714">
    <property type="entry name" value="DZIP1_N"/>
</dbReference>
<dbReference type="GO" id="GO:0008270">
    <property type="term" value="F:zinc ion binding"/>
    <property type="evidence" value="ECO:0007669"/>
    <property type="project" value="UniProtKB-KW"/>
</dbReference>
<keyword evidence="1" id="KW-0175">Coiled coil</keyword>
<reference evidence="4 6" key="1">
    <citation type="journal article" date="2008" name="Science">
        <title>The Physcomitrella genome reveals evolutionary insights into the conquest of land by plants.</title>
        <authorList>
            <person name="Rensing S."/>
            <person name="Lang D."/>
            <person name="Zimmer A."/>
            <person name="Terry A."/>
            <person name="Salamov A."/>
            <person name="Shapiro H."/>
            <person name="Nishiyama T."/>
            <person name="Perroud P.-F."/>
            <person name="Lindquist E."/>
            <person name="Kamisugi Y."/>
            <person name="Tanahashi T."/>
            <person name="Sakakibara K."/>
            <person name="Fujita T."/>
            <person name="Oishi K."/>
            <person name="Shin-I T."/>
            <person name="Kuroki Y."/>
            <person name="Toyoda A."/>
            <person name="Suzuki Y."/>
            <person name="Hashimoto A."/>
            <person name="Yamaguchi K."/>
            <person name="Sugano A."/>
            <person name="Kohara Y."/>
            <person name="Fujiyama A."/>
            <person name="Anterola A."/>
            <person name="Aoki S."/>
            <person name="Ashton N."/>
            <person name="Barbazuk W.B."/>
            <person name="Barker E."/>
            <person name="Bennetzen J."/>
            <person name="Bezanilla M."/>
            <person name="Blankenship R."/>
            <person name="Cho S.H."/>
            <person name="Dutcher S."/>
            <person name="Estelle M."/>
            <person name="Fawcett J.A."/>
            <person name="Gundlach H."/>
            <person name="Hanada K."/>
            <person name="Heyl A."/>
            <person name="Hicks K.A."/>
            <person name="Hugh J."/>
            <person name="Lohr M."/>
            <person name="Mayer K."/>
            <person name="Melkozernov A."/>
            <person name="Murata T."/>
            <person name="Nelson D."/>
            <person name="Pils B."/>
            <person name="Prigge M."/>
            <person name="Reiss B."/>
            <person name="Renner T."/>
            <person name="Rombauts S."/>
            <person name="Rushton P."/>
            <person name="Sanderfoot A."/>
            <person name="Schween G."/>
            <person name="Shiu S.-H."/>
            <person name="Stueber K."/>
            <person name="Theodoulou F.L."/>
            <person name="Tu H."/>
            <person name="Van de Peer Y."/>
            <person name="Verrier P.J."/>
            <person name="Waters E."/>
            <person name="Wood A."/>
            <person name="Yang L."/>
            <person name="Cove D."/>
            <person name="Cuming A."/>
            <person name="Hasebe M."/>
            <person name="Lucas S."/>
            <person name="Mishler D.B."/>
            <person name="Reski R."/>
            <person name="Grigoriev I."/>
            <person name="Quatrano R.S."/>
            <person name="Boore J.L."/>
        </authorList>
    </citation>
    <scope>NUCLEOTIDE SEQUENCE [LARGE SCALE GENOMIC DNA]</scope>
    <source>
        <strain evidence="5 6">cv. Gransden 2004</strain>
    </source>
</reference>
<protein>
    <recommendedName>
        <fullName evidence="3">Cilium assembly protein DZIP1 N-terminal domain-containing protein</fullName>
    </recommendedName>
</protein>
<evidence type="ECO:0000313" key="4">
    <source>
        <dbReference type="EMBL" id="PNR32262.1"/>
    </source>
</evidence>
<proteinExistence type="predicted"/>
<sequence length="778" mass="88540">MVFKGDDRLRVTTSATGHPLHAFERGEEQLRKEMEGSKTSQKNLKHVRTTAKELSPGGAKGTSFVFQKRLARIDWSSLQNIDIDRTIREADIDTLETVLHTIAFGNIQGEDRRNLTDANLVKIFRLAQLLVEYLLHVQDLLADQNTELLRVNYIAQQKNERVRNLFLWHRNVLLQTRHELKLAKKTLKKHELMSKTQGKNQIQTSQINQPQVKAEMSLAEWAQIQRLRAQHQVDDQRKENQKLKGVMSDVNMAMGNKYNEENSGVYAPSSVSPSVYSYAICSPGVHSQTRPKPPRPLALELLEIQEDRTKDDMVYMFPERILATREAKKPANELSNVEKEPITFSMYKKKRAPSPGERCTKDTRKDGALLALAHPTFGRRGTKAVSSHEEPSKQELFFDPKPYRHSTPISKQSSRLVPWEANYETCPERLKSCKEKSKPATVEKSNSRSGEISTTVGKMCKKPQKGTGAACDEKRHQKRLSAYELENEKLNKRKQEKRTRSEGARSCKLGSQYSHTYKPETPTGNIAPELLDLSENKEHPRSLSSTIHRVRSIVSKWKETEQNQDIQSKPCGLLRITPAQSFHTQPPYKPGLCCAPAFHPYLWLGQENPQHQPSTSLHMAVLNSNPDLKDVPHNQPLNNPILSPKEHTLQRLATITQELGKYFPIEKPTVKKVESYIEENEPSSMWSATVEAEEDELDEHTPSHEYGNAHRIQEIAEVAASDIAEDKPTVQIPERQMWLSERAFVPIPALSHVVAKYPNPEVAIGKPHREIVNVCFCI</sequence>
<dbReference type="PANTHER" id="PTHR21502">
    <property type="entry name" value="ZINC FINGER PROTEIN DZIP1"/>
    <property type="match status" value="1"/>
</dbReference>
<dbReference type="Pfam" id="PF13815">
    <property type="entry name" value="Dzip-like_N"/>
    <property type="match status" value="1"/>
</dbReference>
<gene>
    <name evidence="5" type="primary">LOC112274460</name>
    <name evidence="4" type="ORF">PHYPA_026388</name>
</gene>
<evidence type="ECO:0000259" key="3">
    <source>
        <dbReference type="Pfam" id="PF13815"/>
    </source>
</evidence>
<keyword evidence="6" id="KW-1185">Reference proteome</keyword>
<feature type="domain" description="Cilium assembly protein DZIP1 N-terminal" evidence="3">
    <location>
        <begin position="64"/>
        <end position="180"/>
    </location>
</feature>
<dbReference type="InterPro" id="IPR051241">
    <property type="entry name" value="DZIP_RILPL"/>
</dbReference>
<evidence type="ECO:0000313" key="6">
    <source>
        <dbReference type="Proteomes" id="UP000006727"/>
    </source>
</evidence>
<feature type="compositionally biased region" description="Polar residues" evidence="2">
    <location>
        <begin position="443"/>
        <end position="456"/>
    </location>
</feature>
<evidence type="ECO:0000256" key="2">
    <source>
        <dbReference type="SAM" id="MobiDB-lite"/>
    </source>
</evidence>
<dbReference type="AlphaFoldDB" id="A0A2K1ISK8"/>
<dbReference type="Gramene" id="Pp3c21_19250V3.1">
    <property type="protein sequence ID" value="Pp3c21_19250V3.1"/>
    <property type="gene ID" value="Pp3c21_19250"/>
</dbReference>
<reference evidence="5" key="3">
    <citation type="submission" date="2020-12" db="UniProtKB">
        <authorList>
            <consortium name="EnsemblPlants"/>
        </authorList>
    </citation>
    <scope>IDENTIFICATION</scope>
</reference>
<name>A0A2K1ISK8_PHYPA</name>
<dbReference type="PaxDb" id="3218-PP1S401_26V6.1"/>
<feature type="region of interest" description="Disordered" evidence="2">
    <location>
        <begin position="434"/>
        <end position="507"/>
    </location>
</feature>
<accession>A0A2K1ISK8</accession>
<dbReference type="PANTHER" id="PTHR21502:SF3">
    <property type="entry name" value="CILIUM ASSEMBLY PROTEIN DZIP1L"/>
    <property type="match status" value="1"/>
</dbReference>
<reference evidence="4 6" key="2">
    <citation type="journal article" date="2018" name="Plant J.">
        <title>The Physcomitrella patens chromosome-scale assembly reveals moss genome structure and evolution.</title>
        <authorList>
            <person name="Lang D."/>
            <person name="Ullrich K.K."/>
            <person name="Murat F."/>
            <person name="Fuchs J."/>
            <person name="Jenkins J."/>
            <person name="Haas F.B."/>
            <person name="Piednoel M."/>
            <person name="Gundlach H."/>
            <person name="Van Bel M."/>
            <person name="Meyberg R."/>
            <person name="Vives C."/>
            <person name="Morata J."/>
            <person name="Symeonidi A."/>
            <person name="Hiss M."/>
            <person name="Muchero W."/>
            <person name="Kamisugi Y."/>
            <person name="Saleh O."/>
            <person name="Blanc G."/>
            <person name="Decker E.L."/>
            <person name="van Gessel N."/>
            <person name="Grimwood J."/>
            <person name="Hayes R.D."/>
            <person name="Graham S.W."/>
            <person name="Gunter L.E."/>
            <person name="McDaniel S.F."/>
            <person name="Hoernstein S.N.W."/>
            <person name="Larsson A."/>
            <person name="Li F.W."/>
            <person name="Perroud P.F."/>
            <person name="Phillips J."/>
            <person name="Ranjan P."/>
            <person name="Rokshar D.S."/>
            <person name="Rothfels C.J."/>
            <person name="Schneider L."/>
            <person name="Shu S."/>
            <person name="Stevenson D.W."/>
            <person name="Thummler F."/>
            <person name="Tillich M."/>
            <person name="Villarreal Aguilar J.C."/>
            <person name="Widiez T."/>
            <person name="Wong G.K."/>
            <person name="Wymore A."/>
            <person name="Zhang Y."/>
            <person name="Zimmer A.D."/>
            <person name="Quatrano R.S."/>
            <person name="Mayer K.F.X."/>
            <person name="Goodstein D."/>
            <person name="Casacuberta J.M."/>
            <person name="Vandepoele K."/>
            <person name="Reski R."/>
            <person name="Cuming A.C."/>
            <person name="Tuskan G.A."/>
            <person name="Maumus F."/>
            <person name="Salse J."/>
            <person name="Schmutz J."/>
            <person name="Rensing S.A."/>
        </authorList>
    </citation>
    <scope>NUCLEOTIDE SEQUENCE [LARGE SCALE GENOMIC DNA]</scope>
    <source>
        <strain evidence="5 6">cv. Gransden 2004</strain>
    </source>
</reference>
<dbReference type="EMBL" id="ABEU02000021">
    <property type="protein sequence ID" value="PNR32262.1"/>
    <property type="molecule type" value="Genomic_DNA"/>
</dbReference>